<sequence>MAMNHLRNSKGVFATFRLFLGFPLGSFRRDLKWLAATPWNGVAASQFPSWQPPHQDLVRARRSPDPPTRKINLSRRRIGVSSLVRYKYEASSCMSPRGYSVNMNLKEVLVSFFISISELLPKSPEPQPTPSPPSQTIDLESQRVPASSVARQDVEWRKIIMAFCFASALSIALQSLQIQSPLPLSCHLLSMAILLTFSALFVAKFVRSKFPTAARVLEQVAVFVAAGGFFLAIAIPLPLHFQFTTWAICAISLLSIIICGISE</sequence>
<keyword evidence="3" id="KW-1185">Reference proteome</keyword>
<dbReference type="Proteomes" id="UP000516437">
    <property type="component" value="Chromosome 3"/>
</dbReference>
<organism evidence="2 3">
    <name type="scientific">Morella rubra</name>
    <name type="common">Chinese bayberry</name>
    <dbReference type="NCBI Taxonomy" id="262757"/>
    <lineage>
        <taxon>Eukaryota</taxon>
        <taxon>Viridiplantae</taxon>
        <taxon>Streptophyta</taxon>
        <taxon>Embryophyta</taxon>
        <taxon>Tracheophyta</taxon>
        <taxon>Spermatophyta</taxon>
        <taxon>Magnoliopsida</taxon>
        <taxon>eudicotyledons</taxon>
        <taxon>Gunneridae</taxon>
        <taxon>Pentapetalae</taxon>
        <taxon>rosids</taxon>
        <taxon>fabids</taxon>
        <taxon>Fagales</taxon>
        <taxon>Myricaceae</taxon>
        <taxon>Morella</taxon>
    </lineage>
</organism>
<proteinExistence type="predicted"/>
<gene>
    <name evidence="2" type="ORF">CJ030_MR3G001119</name>
</gene>
<dbReference type="AlphaFoldDB" id="A0A6A1W6S8"/>
<feature type="transmembrane region" description="Helical" evidence="1">
    <location>
        <begin position="215"/>
        <end position="237"/>
    </location>
</feature>
<accession>A0A6A1W6S8</accession>
<dbReference type="OrthoDB" id="1745749at2759"/>
<reference evidence="2 3" key="1">
    <citation type="journal article" date="2019" name="Plant Biotechnol. J.">
        <title>The red bayberry genome and genetic basis of sex determination.</title>
        <authorList>
            <person name="Jia H.M."/>
            <person name="Jia H.J."/>
            <person name="Cai Q.L."/>
            <person name="Wang Y."/>
            <person name="Zhao H.B."/>
            <person name="Yang W.F."/>
            <person name="Wang G.Y."/>
            <person name="Li Y.H."/>
            <person name="Zhan D.L."/>
            <person name="Shen Y.T."/>
            <person name="Niu Q.F."/>
            <person name="Chang L."/>
            <person name="Qiu J."/>
            <person name="Zhao L."/>
            <person name="Xie H.B."/>
            <person name="Fu W.Y."/>
            <person name="Jin J."/>
            <person name="Li X.W."/>
            <person name="Jiao Y."/>
            <person name="Zhou C.C."/>
            <person name="Tu T."/>
            <person name="Chai C.Y."/>
            <person name="Gao J.L."/>
            <person name="Fan L.J."/>
            <person name="van de Weg E."/>
            <person name="Wang J.Y."/>
            <person name="Gao Z.S."/>
        </authorList>
    </citation>
    <scope>NUCLEOTIDE SEQUENCE [LARGE SCALE GENOMIC DNA]</scope>
    <source>
        <tissue evidence="2">Leaves</tissue>
    </source>
</reference>
<evidence type="ECO:0000256" key="1">
    <source>
        <dbReference type="SAM" id="Phobius"/>
    </source>
</evidence>
<keyword evidence="1" id="KW-0472">Membrane</keyword>
<protein>
    <submittedName>
        <fullName evidence="2">Uncharacterized protein</fullName>
    </submittedName>
</protein>
<dbReference type="PANTHER" id="PTHR34741">
    <property type="entry name" value="IMAP FAMILY MEMBER 1, PUTATIVE-RELATED"/>
    <property type="match status" value="1"/>
</dbReference>
<feature type="transmembrane region" description="Helical" evidence="1">
    <location>
        <begin position="182"/>
        <end position="203"/>
    </location>
</feature>
<dbReference type="EMBL" id="RXIC02000021">
    <property type="protein sequence ID" value="KAB1219398.1"/>
    <property type="molecule type" value="Genomic_DNA"/>
</dbReference>
<name>A0A6A1W6S8_9ROSI</name>
<evidence type="ECO:0000313" key="3">
    <source>
        <dbReference type="Proteomes" id="UP000516437"/>
    </source>
</evidence>
<evidence type="ECO:0000313" key="2">
    <source>
        <dbReference type="EMBL" id="KAB1219398.1"/>
    </source>
</evidence>
<keyword evidence="1" id="KW-0812">Transmembrane</keyword>
<comment type="caution">
    <text evidence="2">The sequence shown here is derived from an EMBL/GenBank/DDBJ whole genome shotgun (WGS) entry which is preliminary data.</text>
</comment>
<keyword evidence="1" id="KW-1133">Transmembrane helix</keyword>
<feature type="transmembrane region" description="Helical" evidence="1">
    <location>
        <begin position="159"/>
        <end position="176"/>
    </location>
</feature>
<dbReference type="PANTHER" id="PTHR34741:SF1">
    <property type="entry name" value="PGG DOMAIN-CONTAINING PROTEIN"/>
    <property type="match status" value="1"/>
</dbReference>
<feature type="transmembrane region" description="Helical" evidence="1">
    <location>
        <begin position="243"/>
        <end position="261"/>
    </location>
</feature>